<organism evidence="1 2">
    <name type="scientific">Phytophthora fragariae</name>
    <dbReference type="NCBI Taxonomy" id="53985"/>
    <lineage>
        <taxon>Eukaryota</taxon>
        <taxon>Sar</taxon>
        <taxon>Stramenopiles</taxon>
        <taxon>Oomycota</taxon>
        <taxon>Peronosporomycetes</taxon>
        <taxon>Peronosporales</taxon>
        <taxon>Peronosporaceae</taxon>
        <taxon>Phytophthora</taxon>
    </lineage>
</organism>
<dbReference type="Proteomes" id="UP000486351">
    <property type="component" value="Unassembled WGS sequence"/>
</dbReference>
<dbReference type="EMBL" id="QXFY01000369">
    <property type="protein sequence ID" value="KAE9346449.1"/>
    <property type="molecule type" value="Genomic_DNA"/>
</dbReference>
<dbReference type="AlphaFoldDB" id="A0A6G0RZZ5"/>
<name>A0A6G0RZZ5_9STRA</name>
<accession>A0A6G0RZZ5</accession>
<evidence type="ECO:0000313" key="1">
    <source>
        <dbReference type="EMBL" id="KAE9346449.1"/>
    </source>
</evidence>
<gene>
    <name evidence="1" type="ORF">PF008_g8296</name>
</gene>
<evidence type="ECO:0000313" key="2">
    <source>
        <dbReference type="Proteomes" id="UP000486351"/>
    </source>
</evidence>
<proteinExistence type="predicted"/>
<comment type="caution">
    <text evidence="1">The sequence shown here is derived from an EMBL/GenBank/DDBJ whole genome shotgun (WGS) entry which is preliminary data.</text>
</comment>
<protein>
    <submittedName>
        <fullName evidence="1">Uncharacterized protein</fullName>
    </submittedName>
</protein>
<reference evidence="1 2" key="1">
    <citation type="submission" date="2018-09" db="EMBL/GenBank/DDBJ databases">
        <title>Genomic investigation of the strawberry pathogen Phytophthora fragariae indicates pathogenicity is determined by transcriptional variation in three key races.</title>
        <authorList>
            <person name="Adams T.M."/>
            <person name="Armitage A.D."/>
            <person name="Sobczyk M.K."/>
            <person name="Bates H.J."/>
            <person name="Dunwell J.M."/>
            <person name="Nellist C.F."/>
            <person name="Harrison R.J."/>
        </authorList>
    </citation>
    <scope>NUCLEOTIDE SEQUENCE [LARGE SCALE GENOMIC DNA]</scope>
    <source>
        <strain evidence="1 2">NOV-77</strain>
    </source>
</reference>
<sequence>MQGRERFATKGYVIIYGAVQDDTINVWRLIARLTNGCFEEEVTDMTEEQVRVKADVPDQDAREMSRLLKRFYRTFFPTASAHDWHFVKTPAGAKVQLPHRDFLTVGADITDVSSLSGPIVVPYYDSPDDHRPTVVTEIDDTRGIGVRSCIVWNCTIKGTPPSLRRHLNRFHGIRFQRAARHLEP</sequence>